<gene>
    <name evidence="4" type="primary">truC</name>
    <name evidence="4" type="ORF">AK812_SmicGene45360</name>
</gene>
<feature type="repeat" description="PPR" evidence="2">
    <location>
        <begin position="221"/>
        <end position="255"/>
    </location>
</feature>
<dbReference type="InterPro" id="IPR006145">
    <property type="entry name" value="PsdUridine_synth_RsuA/RluA"/>
</dbReference>
<dbReference type="PANTHER" id="PTHR47447:SF17">
    <property type="entry name" value="OS12G0638900 PROTEIN"/>
    <property type="match status" value="1"/>
</dbReference>
<dbReference type="NCBIfam" id="TIGR00756">
    <property type="entry name" value="PPR"/>
    <property type="match status" value="1"/>
</dbReference>
<organism evidence="4 5">
    <name type="scientific">Symbiodinium microadriaticum</name>
    <name type="common">Dinoflagellate</name>
    <name type="synonym">Zooxanthella microadriatica</name>
    <dbReference type="NCBI Taxonomy" id="2951"/>
    <lineage>
        <taxon>Eukaryota</taxon>
        <taxon>Sar</taxon>
        <taxon>Alveolata</taxon>
        <taxon>Dinophyceae</taxon>
        <taxon>Suessiales</taxon>
        <taxon>Symbiodiniaceae</taxon>
        <taxon>Symbiodinium</taxon>
    </lineage>
</organism>
<dbReference type="GO" id="GO:0003723">
    <property type="term" value="F:RNA binding"/>
    <property type="evidence" value="ECO:0007669"/>
    <property type="project" value="InterPro"/>
</dbReference>
<dbReference type="AlphaFoldDB" id="A0A1Q9BW81"/>
<dbReference type="EMBL" id="LSRX01002993">
    <property type="protein sequence ID" value="OLP74941.1"/>
    <property type="molecule type" value="Genomic_DNA"/>
</dbReference>
<comment type="caution">
    <text evidence="4">The sequence shown here is derived from an EMBL/GenBank/DDBJ whole genome shotgun (WGS) entry which is preliminary data.</text>
</comment>
<dbReference type="Gene3D" id="3.30.2350.10">
    <property type="entry name" value="Pseudouridine synthase"/>
    <property type="match status" value="1"/>
</dbReference>
<dbReference type="GO" id="GO:0001522">
    <property type="term" value="P:pseudouridine synthesis"/>
    <property type="evidence" value="ECO:0007669"/>
    <property type="project" value="InterPro"/>
</dbReference>
<dbReference type="InterPro" id="IPR020103">
    <property type="entry name" value="PsdUridine_synth_cat_dom_sf"/>
</dbReference>
<feature type="domain" description="Pseudouridine synthase RsuA/RluA-like" evidence="3">
    <location>
        <begin position="313"/>
        <end position="458"/>
    </location>
</feature>
<dbReference type="Gene3D" id="1.25.40.10">
    <property type="entry name" value="Tetratricopeptide repeat domain"/>
    <property type="match status" value="2"/>
</dbReference>
<evidence type="ECO:0000313" key="4">
    <source>
        <dbReference type="EMBL" id="OLP74941.1"/>
    </source>
</evidence>
<keyword evidence="1" id="KW-0677">Repeat</keyword>
<evidence type="ECO:0000256" key="1">
    <source>
        <dbReference type="ARBA" id="ARBA00022737"/>
    </source>
</evidence>
<dbReference type="CDD" id="cd02869">
    <property type="entry name" value="PseudoU_synth_RluA_like"/>
    <property type="match status" value="1"/>
</dbReference>
<dbReference type="Pfam" id="PF00849">
    <property type="entry name" value="PseudoU_synth_2"/>
    <property type="match status" value="1"/>
</dbReference>
<accession>A0A1Q9BW81</accession>
<evidence type="ECO:0000256" key="2">
    <source>
        <dbReference type="PROSITE-ProRule" id="PRU00708"/>
    </source>
</evidence>
<dbReference type="PROSITE" id="PS51375">
    <property type="entry name" value="PPR"/>
    <property type="match status" value="2"/>
</dbReference>
<proteinExistence type="predicted"/>
<sequence>MDAGNMMQGNWNVKASTKLVAQLGRQRQWQEVVEVLQDTCRVRVAVDHVLLSTAVTACGVPVAWESVLALLQQAEDALCLTTSLFHSGMESLVKAGCWKWAMLLFHQMSHADIRKSVLSYNSAIKAAAAGQQWPAASALLQDLRDSSLRCDTILCGSVMTACARAGCWEVALRLHEDMSALSVPTDALVVDAMIRSCEPGGKWAVAMHLLQSLPDLAILPDLRLYNTVLGVCSAAGQWQQGAGLLERARNAALQPDAFSFSEGSGRMPEPDYKTRHEFTGSGLEPRELEALVATLPLLLEEEDEGLVAVAKPSGISSEKALEAMAASLSKPLFAVSRLDLPTSGVLPAALGTEQSPEARWYLAQFAAHSLVEKTYLCLCQGTEGSLAEVGAEGSVELPLKVVATSRSTSRAVPSAEGKRARTDFQVLAVFAEATSQLSLIEARPRTGRLHQIRAHLAALGAPLVGDHLYGAQ</sequence>
<dbReference type="PANTHER" id="PTHR47447">
    <property type="entry name" value="OS03G0856100 PROTEIN"/>
    <property type="match status" value="1"/>
</dbReference>
<keyword evidence="5" id="KW-1185">Reference proteome</keyword>
<feature type="non-terminal residue" evidence="4">
    <location>
        <position position="472"/>
    </location>
</feature>
<dbReference type="Proteomes" id="UP000186817">
    <property type="component" value="Unassembled WGS sequence"/>
</dbReference>
<dbReference type="OrthoDB" id="424794at2759"/>
<evidence type="ECO:0000259" key="3">
    <source>
        <dbReference type="Pfam" id="PF00849"/>
    </source>
</evidence>
<dbReference type="GO" id="GO:0009982">
    <property type="term" value="F:pseudouridine synthase activity"/>
    <property type="evidence" value="ECO:0007669"/>
    <property type="project" value="InterPro"/>
</dbReference>
<dbReference type="SUPFAM" id="SSF55120">
    <property type="entry name" value="Pseudouridine synthase"/>
    <property type="match status" value="1"/>
</dbReference>
<dbReference type="InterPro" id="IPR011990">
    <property type="entry name" value="TPR-like_helical_dom_sf"/>
</dbReference>
<name>A0A1Q9BW81_SYMMI</name>
<reference evidence="4 5" key="1">
    <citation type="submission" date="2016-02" db="EMBL/GenBank/DDBJ databases">
        <title>Genome analysis of coral dinoflagellate symbionts highlights evolutionary adaptations to a symbiotic lifestyle.</title>
        <authorList>
            <person name="Aranda M."/>
            <person name="Li Y."/>
            <person name="Liew Y.J."/>
            <person name="Baumgarten S."/>
            <person name="Simakov O."/>
            <person name="Wilson M."/>
            <person name="Piel J."/>
            <person name="Ashoor H."/>
            <person name="Bougouffa S."/>
            <person name="Bajic V.B."/>
            <person name="Ryu T."/>
            <person name="Ravasi T."/>
            <person name="Bayer T."/>
            <person name="Micklem G."/>
            <person name="Kim H."/>
            <person name="Bhak J."/>
            <person name="Lajeunesse T.C."/>
            <person name="Voolstra C.R."/>
        </authorList>
    </citation>
    <scope>NUCLEOTIDE SEQUENCE [LARGE SCALE GENOMIC DNA]</scope>
    <source>
        <strain evidence="4 5">CCMP2467</strain>
    </source>
</reference>
<protein>
    <submittedName>
        <fullName evidence="4">tRNA pseudouridine synthase C</fullName>
    </submittedName>
</protein>
<dbReference type="Pfam" id="PF01535">
    <property type="entry name" value="PPR"/>
    <property type="match status" value="1"/>
</dbReference>
<dbReference type="InterPro" id="IPR002885">
    <property type="entry name" value="PPR_rpt"/>
</dbReference>
<feature type="repeat" description="PPR" evidence="2">
    <location>
        <begin position="151"/>
        <end position="185"/>
    </location>
</feature>
<evidence type="ECO:0000313" key="5">
    <source>
        <dbReference type="Proteomes" id="UP000186817"/>
    </source>
</evidence>